<dbReference type="AlphaFoldDB" id="A0A9P6LVI7"/>
<dbReference type="EMBL" id="JAAAHW010008070">
    <property type="protein sequence ID" value="KAF9945235.1"/>
    <property type="molecule type" value="Genomic_DNA"/>
</dbReference>
<sequence length="217" mass="23587">SQVIERRNTIVLTQNSVGAMASATAGASTGKPTGFMSEYMSDLNQSQDLNAFLRENQPAYNPNTHSTSSGVSVAITADSSSTSSTSSTSTSSSSKSSTFPGSDTREPNDPQNPMEAFRQSSAHLAYQRQAIQHAALDNCVDLNMGLTDCLMGRSGTWWDRASMCMKAKQRLQKCCQLNKDVLQERGFAAEGNTPEQDQAIQDFADEYVQKAMKEDRT</sequence>
<dbReference type="Proteomes" id="UP000749646">
    <property type="component" value="Unassembled WGS sequence"/>
</dbReference>
<accession>A0A9P6LVI7</accession>
<feature type="compositionally biased region" description="Low complexity" evidence="1">
    <location>
        <begin position="79"/>
        <end position="98"/>
    </location>
</feature>
<gene>
    <name evidence="2" type="ORF">BGZ65_010997</name>
</gene>
<evidence type="ECO:0000313" key="2">
    <source>
        <dbReference type="EMBL" id="KAF9945235.1"/>
    </source>
</evidence>
<evidence type="ECO:0000256" key="1">
    <source>
        <dbReference type="SAM" id="MobiDB-lite"/>
    </source>
</evidence>
<evidence type="ECO:0000313" key="3">
    <source>
        <dbReference type="Proteomes" id="UP000749646"/>
    </source>
</evidence>
<comment type="caution">
    <text evidence="2">The sequence shown here is derived from an EMBL/GenBank/DDBJ whole genome shotgun (WGS) entry which is preliminary data.</text>
</comment>
<keyword evidence="3" id="KW-1185">Reference proteome</keyword>
<proteinExistence type="predicted"/>
<organism evidence="2 3">
    <name type="scientific">Modicella reniformis</name>
    <dbReference type="NCBI Taxonomy" id="1440133"/>
    <lineage>
        <taxon>Eukaryota</taxon>
        <taxon>Fungi</taxon>
        <taxon>Fungi incertae sedis</taxon>
        <taxon>Mucoromycota</taxon>
        <taxon>Mortierellomycotina</taxon>
        <taxon>Mortierellomycetes</taxon>
        <taxon>Mortierellales</taxon>
        <taxon>Mortierellaceae</taxon>
        <taxon>Modicella</taxon>
    </lineage>
</organism>
<name>A0A9P6LVI7_9FUNG</name>
<dbReference type="OrthoDB" id="2103031at2759"/>
<feature type="region of interest" description="Disordered" evidence="1">
    <location>
        <begin position="79"/>
        <end position="115"/>
    </location>
</feature>
<feature type="non-terminal residue" evidence="2">
    <location>
        <position position="217"/>
    </location>
</feature>
<protein>
    <submittedName>
        <fullName evidence="2">Uncharacterized protein</fullName>
    </submittedName>
</protein>
<reference evidence="2" key="1">
    <citation type="journal article" date="2020" name="Fungal Divers.">
        <title>Resolving the Mortierellaceae phylogeny through synthesis of multi-gene phylogenetics and phylogenomics.</title>
        <authorList>
            <person name="Vandepol N."/>
            <person name="Liber J."/>
            <person name="Desiro A."/>
            <person name="Na H."/>
            <person name="Kennedy M."/>
            <person name="Barry K."/>
            <person name="Grigoriev I.V."/>
            <person name="Miller A.N."/>
            <person name="O'Donnell K."/>
            <person name="Stajich J.E."/>
            <person name="Bonito G."/>
        </authorList>
    </citation>
    <scope>NUCLEOTIDE SEQUENCE</scope>
    <source>
        <strain evidence="2">MES-2147</strain>
    </source>
</reference>